<dbReference type="GO" id="GO:0003677">
    <property type="term" value="F:DNA binding"/>
    <property type="evidence" value="ECO:0007669"/>
    <property type="project" value="InterPro"/>
</dbReference>
<name>A0A849A845_9ACTN</name>
<dbReference type="NCBIfam" id="TIGR01764">
    <property type="entry name" value="excise"/>
    <property type="match status" value="1"/>
</dbReference>
<evidence type="ECO:0000313" key="3">
    <source>
        <dbReference type="EMBL" id="NNG36665.1"/>
    </source>
</evidence>
<dbReference type="InterPro" id="IPR010093">
    <property type="entry name" value="SinI_DNA-bd"/>
</dbReference>
<dbReference type="EMBL" id="JABEND010000007">
    <property type="protein sequence ID" value="NNG36665.1"/>
    <property type="molecule type" value="Genomic_DNA"/>
</dbReference>
<proteinExistence type="predicted"/>
<sequence>MPGARLRGLVVGADGRTAPGRHNAERAAPTVANDRFLTLADVADVLNVSLDQVTALLHNGDLKGIQIGGRRQWRVERSKLEEYIEQAYAKTEAQLASSGRGAGAADTQDANDVPDTRDARSAAGAKSARR</sequence>
<dbReference type="InterPro" id="IPR041657">
    <property type="entry name" value="HTH_17"/>
</dbReference>
<reference evidence="3 4" key="1">
    <citation type="submission" date="2020-05" db="EMBL/GenBank/DDBJ databases">
        <title>Nakamurella sp. DB0629 isolated from air conditioner.</title>
        <authorList>
            <person name="Kim D.H."/>
            <person name="Kim D.-U."/>
        </authorList>
    </citation>
    <scope>NUCLEOTIDE SEQUENCE [LARGE SCALE GENOMIC DNA]</scope>
    <source>
        <strain evidence="3 4">DB0629</strain>
    </source>
</reference>
<evidence type="ECO:0000313" key="4">
    <source>
        <dbReference type="Proteomes" id="UP000562984"/>
    </source>
</evidence>
<evidence type="ECO:0000256" key="1">
    <source>
        <dbReference type="SAM" id="MobiDB-lite"/>
    </source>
</evidence>
<dbReference type="Proteomes" id="UP000562984">
    <property type="component" value="Unassembled WGS sequence"/>
</dbReference>
<gene>
    <name evidence="3" type="ORF">HKD39_13285</name>
</gene>
<protein>
    <submittedName>
        <fullName evidence="3">Helix-turn-helix domain-containing protein</fullName>
    </submittedName>
</protein>
<organism evidence="3 4">
    <name type="scientific">Nakamurella aerolata</name>
    <dbReference type="NCBI Taxonomy" id="1656892"/>
    <lineage>
        <taxon>Bacteria</taxon>
        <taxon>Bacillati</taxon>
        <taxon>Actinomycetota</taxon>
        <taxon>Actinomycetes</taxon>
        <taxon>Nakamurellales</taxon>
        <taxon>Nakamurellaceae</taxon>
        <taxon>Nakamurella</taxon>
    </lineage>
</organism>
<keyword evidence="4" id="KW-1185">Reference proteome</keyword>
<feature type="compositionally biased region" description="Low complexity" evidence="1">
    <location>
        <begin position="121"/>
        <end position="130"/>
    </location>
</feature>
<accession>A0A849A845</accession>
<dbReference type="Pfam" id="PF12728">
    <property type="entry name" value="HTH_17"/>
    <property type="match status" value="1"/>
</dbReference>
<feature type="region of interest" description="Disordered" evidence="1">
    <location>
        <begin position="94"/>
        <end position="130"/>
    </location>
</feature>
<feature type="domain" description="Helix-turn-helix" evidence="2">
    <location>
        <begin position="36"/>
        <end position="86"/>
    </location>
</feature>
<comment type="caution">
    <text evidence="3">The sequence shown here is derived from an EMBL/GenBank/DDBJ whole genome shotgun (WGS) entry which is preliminary data.</text>
</comment>
<evidence type="ECO:0000259" key="2">
    <source>
        <dbReference type="Pfam" id="PF12728"/>
    </source>
</evidence>
<dbReference type="AlphaFoldDB" id="A0A849A845"/>